<feature type="region of interest" description="Disordered" evidence="1">
    <location>
        <begin position="175"/>
        <end position="219"/>
    </location>
</feature>
<dbReference type="Gene3D" id="2.60.40.10">
    <property type="entry name" value="Immunoglobulins"/>
    <property type="match status" value="1"/>
</dbReference>
<feature type="compositionally biased region" description="Basic residues" evidence="1">
    <location>
        <begin position="278"/>
        <end position="305"/>
    </location>
</feature>
<dbReference type="PANTHER" id="PTHR40625">
    <property type="entry name" value="GTP-BINDING PROTEIN ESDC-RELATED"/>
    <property type="match status" value="1"/>
</dbReference>
<sequence>MSVTQINFTLRAPSSKNKSCHLVGSWDNYRVQVPLSRSSSSSSSKPKFYGAVRFPASAAGQRYWYYFIVDGHSATYDPGEPKCVEPTTGRTLNILDLTPDPRASVASSGTYKDMRPSDTTSSSSRRHSRAVANGRSLSPSQIQHPFPSRPYETKAFSSKEMEALSRRYAAQRLVDTASDSSSSDDDSVGWSTGSGSDVPSLSSRSSHNSSPSSVSSLGGSPVLGQGGFIRSGSGCTCERFAITRSGQRVKVDCGGKVCAGSEDGSECSSSDSEEERARRRKHEKSSKKHSSSSGKSRRHGLVVRR</sequence>
<evidence type="ECO:0000313" key="2">
    <source>
        <dbReference type="EMBL" id="KAG8624840.1"/>
    </source>
</evidence>
<feature type="region of interest" description="Disordered" evidence="1">
    <location>
        <begin position="92"/>
        <end position="154"/>
    </location>
</feature>
<dbReference type="Proteomes" id="UP000809789">
    <property type="component" value="Unassembled WGS sequence"/>
</dbReference>
<protein>
    <recommendedName>
        <fullName evidence="4">AMP-activated protein kinase glycogen-binding domain-containing protein</fullName>
    </recommendedName>
</protein>
<evidence type="ECO:0008006" key="4">
    <source>
        <dbReference type="Google" id="ProtNLM"/>
    </source>
</evidence>
<accession>A0A8K0PAP0</accession>
<proteinExistence type="predicted"/>
<evidence type="ECO:0000313" key="3">
    <source>
        <dbReference type="Proteomes" id="UP000809789"/>
    </source>
</evidence>
<dbReference type="OrthoDB" id="5364946at2759"/>
<feature type="compositionally biased region" description="Low complexity" evidence="1">
    <location>
        <begin position="258"/>
        <end position="270"/>
    </location>
</feature>
<dbReference type="InterPro" id="IPR014756">
    <property type="entry name" value="Ig_E-set"/>
</dbReference>
<comment type="caution">
    <text evidence="2">The sequence shown here is derived from an EMBL/GenBank/DDBJ whole genome shotgun (WGS) entry which is preliminary data.</text>
</comment>
<keyword evidence="3" id="KW-1185">Reference proteome</keyword>
<name>A0A8K0PAP0_9PEZI</name>
<evidence type="ECO:0000256" key="1">
    <source>
        <dbReference type="SAM" id="MobiDB-lite"/>
    </source>
</evidence>
<reference evidence="2" key="1">
    <citation type="submission" date="2021-07" db="EMBL/GenBank/DDBJ databases">
        <title>Elsinoe batatas strain:CRI-CJ2 Genome sequencing and assembly.</title>
        <authorList>
            <person name="Huang L."/>
        </authorList>
    </citation>
    <scope>NUCLEOTIDE SEQUENCE</scope>
    <source>
        <strain evidence="2">CRI-CJ2</strain>
    </source>
</reference>
<dbReference type="AlphaFoldDB" id="A0A8K0PAP0"/>
<gene>
    <name evidence="2" type="ORF">KVT40_007907</name>
</gene>
<dbReference type="InterPro" id="IPR013783">
    <property type="entry name" value="Ig-like_fold"/>
</dbReference>
<feature type="region of interest" description="Disordered" evidence="1">
    <location>
        <begin position="254"/>
        <end position="305"/>
    </location>
</feature>
<dbReference type="EMBL" id="JAESVG020000009">
    <property type="protein sequence ID" value="KAG8624840.1"/>
    <property type="molecule type" value="Genomic_DNA"/>
</dbReference>
<feature type="compositionally biased region" description="Low complexity" evidence="1">
    <location>
        <begin position="188"/>
        <end position="219"/>
    </location>
</feature>
<dbReference type="PANTHER" id="PTHR40625:SF2">
    <property type="entry name" value="GTP-BINDING PROTEIN ESDC"/>
    <property type="match status" value="1"/>
</dbReference>
<dbReference type="SUPFAM" id="SSF81296">
    <property type="entry name" value="E set domains"/>
    <property type="match status" value="1"/>
</dbReference>
<organism evidence="2 3">
    <name type="scientific">Elsinoe batatas</name>
    <dbReference type="NCBI Taxonomy" id="2601811"/>
    <lineage>
        <taxon>Eukaryota</taxon>
        <taxon>Fungi</taxon>
        <taxon>Dikarya</taxon>
        <taxon>Ascomycota</taxon>
        <taxon>Pezizomycotina</taxon>
        <taxon>Dothideomycetes</taxon>
        <taxon>Dothideomycetidae</taxon>
        <taxon>Myriangiales</taxon>
        <taxon>Elsinoaceae</taxon>
        <taxon>Elsinoe</taxon>
    </lineage>
</organism>